<comment type="caution">
    <text evidence="1">The sequence shown here is derived from an EMBL/GenBank/DDBJ whole genome shotgun (WGS) entry which is preliminary data.</text>
</comment>
<name>A0AAD5QMM9_PARTN</name>
<protein>
    <recommendedName>
        <fullName evidence="3">Mos1 transposase HTH domain-containing protein</fullName>
    </recommendedName>
</protein>
<reference evidence="1" key="1">
    <citation type="submission" date="2021-06" db="EMBL/GenBank/DDBJ databases">
        <title>Parelaphostrongylus tenuis whole genome reference sequence.</title>
        <authorList>
            <person name="Garwood T.J."/>
            <person name="Larsen P.A."/>
            <person name="Fountain-Jones N.M."/>
            <person name="Garbe J.R."/>
            <person name="Macchietto M.G."/>
            <person name="Kania S.A."/>
            <person name="Gerhold R.W."/>
            <person name="Richards J.E."/>
            <person name="Wolf T.M."/>
        </authorList>
    </citation>
    <scope>NUCLEOTIDE SEQUENCE</scope>
    <source>
        <strain evidence="1">MNPRO001-30</strain>
        <tissue evidence="1">Meninges</tissue>
    </source>
</reference>
<proteinExistence type="predicted"/>
<evidence type="ECO:0000313" key="1">
    <source>
        <dbReference type="EMBL" id="KAJ1354700.1"/>
    </source>
</evidence>
<evidence type="ECO:0008006" key="3">
    <source>
        <dbReference type="Google" id="ProtNLM"/>
    </source>
</evidence>
<sequence length="93" mass="10294">MRKFPTEGLEFIRFYFHSVASLHYGLSQRAAVDEIDEIEGEGTTTKSVAGGWHQFFNSEIADLNDKPPSVRSTKLNNGDLSAALKGEPLKPLI</sequence>
<gene>
    <name evidence="1" type="ORF">KIN20_011701</name>
</gene>
<dbReference type="AlphaFoldDB" id="A0AAD5QMM9"/>
<accession>A0AAD5QMM9</accession>
<dbReference type="EMBL" id="JAHQIW010002162">
    <property type="protein sequence ID" value="KAJ1354700.1"/>
    <property type="molecule type" value="Genomic_DNA"/>
</dbReference>
<dbReference type="Proteomes" id="UP001196413">
    <property type="component" value="Unassembled WGS sequence"/>
</dbReference>
<evidence type="ECO:0000313" key="2">
    <source>
        <dbReference type="Proteomes" id="UP001196413"/>
    </source>
</evidence>
<organism evidence="1 2">
    <name type="scientific">Parelaphostrongylus tenuis</name>
    <name type="common">Meningeal worm</name>
    <dbReference type="NCBI Taxonomy" id="148309"/>
    <lineage>
        <taxon>Eukaryota</taxon>
        <taxon>Metazoa</taxon>
        <taxon>Ecdysozoa</taxon>
        <taxon>Nematoda</taxon>
        <taxon>Chromadorea</taxon>
        <taxon>Rhabditida</taxon>
        <taxon>Rhabditina</taxon>
        <taxon>Rhabditomorpha</taxon>
        <taxon>Strongyloidea</taxon>
        <taxon>Metastrongylidae</taxon>
        <taxon>Parelaphostrongylus</taxon>
    </lineage>
</organism>
<keyword evidence="2" id="KW-1185">Reference proteome</keyword>